<proteinExistence type="predicted"/>
<reference evidence="1" key="2">
    <citation type="submission" date="2022-06" db="EMBL/GenBank/DDBJ databases">
        <title>Thermospira aquatica gen. nov., sp. nov.</title>
        <authorList>
            <person name="Ben Ali Gam Z."/>
            <person name="Labat M."/>
        </authorList>
    </citation>
    <scope>NUCLEOTIDE SEQUENCE</scope>
    <source>
        <strain evidence="1">F1F22</strain>
    </source>
</reference>
<accession>A0AAX3BEB6</accession>
<reference evidence="1" key="1">
    <citation type="submission" date="2021-04" db="EMBL/GenBank/DDBJ databases">
        <authorList>
            <person name="Postec A."/>
        </authorList>
    </citation>
    <scope>NUCLEOTIDE SEQUENCE</scope>
    <source>
        <strain evidence="1">F1F22</strain>
    </source>
</reference>
<gene>
    <name evidence="1" type="ORF">KDW03_01910</name>
</gene>
<organism evidence="1 2">
    <name type="scientific">Thermospira aquatica</name>
    <dbReference type="NCBI Taxonomy" id="2828656"/>
    <lineage>
        <taxon>Bacteria</taxon>
        <taxon>Pseudomonadati</taxon>
        <taxon>Spirochaetota</taxon>
        <taxon>Spirochaetia</taxon>
        <taxon>Brevinematales</taxon>
        <taxon>Thermospiraceae</taxon>
        <taxon>Thermospira</taxon>
    </lineage>
</organism>
<dbReference type="KEGG" id="taqu:KDW03_01910"/>
<evidence type="ECO:0000313" key="1">
    <source>
        <dbReference type="EMBL" id="URA10581.1"/>
    </source>
</evidence>
<dbReference type="EMBL" id="CP073355">
    <property type="protein sequence ID" value="URA10581.1"/>
    <property type="molecule type" value="Genomic_DNA"/>
</dbReference>
<sequence length="297" mass="34048">MKIKYTNAEGKEIDIEYINQKYNKSYGIKGDGSKGALGGVMCNETSLAMALVEMGINVKDVYNGKSGGKLSLVKGAKREDMTAADYIEMARQNMYKNDYRGSFATLYKLAVLSGKVEPYVKGNENDYSTWYYEKTDDPSQVTNEKKYKLNKVVGEIQGIHGTNTALIKKHYQKLWNYMDDKDKVLLSGRFQRLKPNGDVHSFGHIVKLLEVRDDGIVIQDPFGEYEKPDAEGWKYNINDAGKEYDKKGVYFLNWEAVQKIQLGKAYLYIKEYTLKEKLEDFWKKISNFRAKEGGKKK</sequence>
<name>A0AAX3BEB6_9SPIR</name>
<dbReference type="AlphaFoldDB" id="A0AAX3BEB6"/>
<evidence type="ECO:0008006" key="3">
    <source>
        <dbReference type="Google" id="ProtNLM"/>
    </source>
</evidence>
<keyword evidence="2" id="KW-1185">Reference proteome</keyword>
<evidence type="ECO:0000313" key="2">
    <source>
        <dbReference type="Proteomes" id="UP001056539"/>
    </source>
</evidence>
<protein>
    <recommendedName>
        <fullName evidence="3">Peptidase C39-like domain-containing protein</fullName>
    </recommendedName>
</protein>
<dbReference type="RefSeq" id="WP_271435707.1">
    <property type="nucleotide sequence ID" value="NZ_CP073355.1"/>
</dbReference>
<dbReference type="Proteomes" id="UP001056539">
    <property type="component" value="Chromosome"/>
</dbReference>